<dbReference type="NCBIfam" id="NF004855">
    <property type="entry name" value="PRK06208.1"/>
    <property type="match status" value="1"/>
</dbReference>
<evidence type="ECO:0000313" key="3">
    <source>
        <dbReference type="Proteomes" id="UP000016923"/>
    </source>
</evidence>
<sequence>MAPSAVESVEAAKADLSSSTRMTAVLAENIKKTADDKFLGSGDPSLAHVAEDYGRPPVFDDPYAYRAFLKHRLALAFRVFASQGFMEGIAGHITVRDPVDPTSFWVNPFGTHFALITDDDLIRVSHEGKVIEGGKNQMLNYAAFAIHSEIHNARPDVLCAAHSHSLYGRAMCATGRTLDMLTQDFCIFYEDHVLYPNFSGVVLAAEEGKRIAAALGPRKAAFLGNHGILTAGATIEATVNWFVLLEKCSRVQLVAEAAVGGRREELIKIGPEEALNSWKAIGSSDAGYFGGLPLFQMAEREFGESTLLGRGV</sequence>
<dbReference type="GO" id="GO:0051015">
    <property type="term" value="F:actin filament binding"/>
    <property type="evidence" value="ECO:0007669"/>
    <property type="project" value="TreeGrafter"/>
</dbReference>
<dbReference type="FunFam" id="3.40.225.10:FF:000009">
    <property type="entry name" value="Class II aldolase/adducin N-terminal"/>
    <property type="match status" value="1"/>
</dbReference>
<feature type="domain" description="Class II aldolase/adducin N-terminal" evidence="1">
    <location>
        <begin position="71"/>
        <end position="253"/>
    </location>
</feature>
<reference evidence="2 3" key="1">
    <citation type="journal article" date="2013" name="BMC Genomics">
        <title>The genome and transcriptome of the pine saprophyte Ophiostoma piceae, and a comparison with the bark beetle-associated pine pathogen Grosmannia clavigera.</title>
        <authorList>
            <person name="Haridas S."/>
            <person name="Wang Y."/>
            <person name="Lim L."/>
            <person name="Massoumi Alamouti S."/>
            <person name="Jackman S."/>
            <person name="Docking R."/>
            <person name="Robertson G."/>
            <person name="Birol I."/>
            <person name="Bohlmann J."/>
            <person name="Breuil C."/>
        </authorList>
    </citation>
    <scope>NUCLEOTIDE SEQUENCE [LARGE SCALE GENOMIC DNA]</scope>
    <source>
        <strain evidence="2 3">UAMH 11346</strain>
    </source>
</reference>
<dbReference type="Proteomes" id="UP000016923">
    <property type="component" value="Unassembled WGS sequence"/>
</dbReference>
<protein>
    <submittedName>
        <fullName evidence="2">Class ii aldolase adducin domain-containing protein</fullName>
    </submittedName>
</protein>
<dbReference type="Pfam" id="PF00596">
    <property type="entry name" value="Aldolase_II"/>
    <property type="match status" value="1"/>
</dbReference>
<dbReference type="InterPro" id="IPR001303">
    <property type="entry name" value="Aldolase_II/adducin_N"/>
</dbReference>
<dbReference type="STRING" id="1262450.S3CCC9"/>
<proteinExistence type="predicted"/>
<dbReference type="AlphaFoldDB" id="S3CCC9"/>
<dbReference type="SMART" id="SM01007">
    <property type="entry name" value="Aldolase_II"/>
    <property type="match status" value="1"/>
</dbReference>
<dbReference type="HOGENOM" id="CLU_006033_1_2_1"/>
<dbReference type="Gene3D" id="3.40.225.10">
    <property type="entry name" value="Class II aldolase/adducin N-terminal domain"/>
    <property type="match status" value="1"/>
</dbReference>
<dbReference type="PANTHER" id="PTHR10672:SF41">
    <property type="entry name" value="CLASS II ALDOLASE_ADDUCIN DOMAIN PROTEIN (AFU_ORTHOLOGUE AFUA_3G01330)"/>
    <property type="match status" value="1"/>
</dbReference>
<dbReference type="eggNOG" id="KOG3699">
    <property type="taxonomic scope" value="Eukaryota"/>
</dbReference>
<dbReference type="InterPro" id="IPR051017">
    <property type="entry name" value="Aldolase-II_Adducin_sf"/>
</dbReference>
<name>S3CCC9_OPHP1</name>
<organism evidence="2 3">
    <name type="scientific">Ophiostoma piceae (strain UAMH 11346)</name>
    <name type="common">Sap stain fungus</name>
    <dbReference type="NCBI Taxonomy" id="1262450"/>
    <lineage>
        <taxon>Eukaryota</taxon>
        <taxon>Fungi</taxon>
        <taxon>Dikarya</taxon>
        <taxon>Ascomycota</taxon>
        <taxon>Pezizomycotina</taxon>
        <taxon>Sordariomycetes</taxon>
        <taxon>Sordariomycetidae</taxon>
        <taxon>Ophiostomatales</taxon>
        <taxon>Ophiostomataceae</taxon>
        <taxon>Ophiostoma</taxon>
    </lineage>
</organism>
<dbReference type="GO" id="GO:0005856">
    <property type="term" value="C:cytoskeleton"/>
    <property type="evidence" value="ECO:0007669"/>
    <property type="project" value="TreeGrafter"/>
</dbReference>
<dbReference type="OMA" id="EAVFWFV"/>
<dbReference type="InterPro" id="IPR036409">
    <property type="entry name" value="Aldolase_II/adducin_N_sf"/>
</dbReference>
<dbReference type="VEuPathDB" id="FungiDB:F503_05682"/>
<gene>
    <name evidence="2" type="ORF">F503_05682</name>
</gene>
<accession>S3CCC9</accession>
<keyword evidence="3" id="KW-1185">Reference proteome</keyword>
<dbReference type="OrthoDB" id="3238794at2759"/>
<dbReference type="EMBL" id="KE148146">
    <property type="protein sequence ID" value="EPE10587.1"/>
    <property type="molecule type" value="Genomic_DNA"/>
</dbReference>
<dbReference type="SUPFAM" id="SSF53639">
    <property type="entry name" value="AraD/HMP-PK domain-like"/>
    <property type="match status" value="1"/>
</dbReference>
<evidence type="ECO:0000313" key="2">
    <source>
        <dbReference type="EMBL" id="EPE10587.1"/>
    </source>
</evidence>
<dbReference type="PANTHER" id="PTHR10672">
    <property type="entry name" value="ADDUCIN"/>
    <property type="match status" value="1"/>
</dbReference>
<evidence type="ECO:0000259" key="1">
    <source>
        <dbReference type="SMART" id="SM01007"/>
    </source>
</evidence>